<evidence type="ECO:0000256" key="5">
    <source>
        <dbReference type="SAM" id="MobiDB-lite"/>
    </source>
</evidence>
<dbReference type="GO" id="GO:0070842">
    <property type="term" value="P:aggresome assembly"/>
    <property type="evidence" value="ECO:0007669"/>
    <property type="project" value="TreeGrafter"/>
</dbReference>
<gene>
    <name evidence="8" type="ORF">BC936DRAFT_146344</name>
</gene>
<name>A0A433D7U3_9FUNG</name>
<dbReference type="PANTHER" id="PTHR36754">
    <property type="entry name" value="E3 UBIQUITIN-PROTEIN LIGASE TRIM37"/>
    <property type="match status" value="1"/>
</dbReference>
<evidence type="ECO:0000256" key="4">
    <source>
        <dbReference type="SAM" id="Coils"/>
    </source>
</evidence>
<dbReference type="SUPFAM" id="SSF49599">
    <property type="entry name" value="TRAF domain-like"/>
    <property type="match status" value="1"/>
</dbReference>
<comment type="caution">
    <text evidence="8">The sequence shown here is derived from an EMBL/GenBank/DDBJ whole genome shotgun (WGS) entry which is preliminary data.</text>
</comment>
<keyword evidence="3" id="KW-0863">Zinc-finger</keyword>
<dbReference type="GO" id="GO:0031625">
    <property type="term" value="F:ubiquitin protein ligase binding"/>
    <property type="evidence" value="ECO:0007669"/>
    <property type="project" value="TreeGrafter"/>
</dbReference>
<sequence>MSRPGSSKAAISTTAAAASALSADSEDSEFLQCFICYEDLKKATLCPSCSKLACEDCLYKWLAQESKCPHCRSKLEVGQLVRARFIDELQQVWRAIDAWFGVMPTTHVSSAPPLPQSPRRSPPTKKSSPKKRALRMPGHPLPTIADNAVLRYAPTVACLVTTRYGHGFESLQAAYNRHKEELTERKLPAAHESLQRYNDAAVELGKNIQKCKEAKAKVENELNLTFEGIRMKLDSKFQAKKMLLNNHLTPLTDAKKSLRDRIAKLEASLKRDPPAVMMRRLGEMTRSLEKAQKFKPQAYVVDPTIEAWFMPKYTEARVTVPGFRERCLEKETFKSAIMTVYGVSWRLKVYCGGNEQAKDKYVSVFVELVSSVFPNSREEYQYRIELVSWDKHPSGAPDAPKSIVRDYAKTFAVNETWGWYNFVSLEKLREDGFLDAENELSFVYGVRPVDAEQQAALKERYIKYLEQKVDRLEYPELNSIPLSKRAKEKSTSTDSKVTIEIDDDDDDVVLNEDVSNNIKLEYPSDRKGICSRSIDEVDDDSGGVGPSKVCREKRTMLCVFSPFIAHTMSFSSSPPAPPHRFPHISSHPLPHARGLDSVLDHTHLEARHAGPGSAIPLPNRALAGSSTFVGLARGRRRAHPVALASHFQRRSRSWGGGNGGA</sequence>
<protein>
    <recommendedName>
        <fullName evidence="10">RING-type domain-containing protein</fullName>
    </recommendedName>
</protein>
<dbReference type="GO" id="GO:0016235">
    <property type="term" value="C:aggresome"/>
    <property type="evidence" value="ECO:0007669"/>
    <property type="project" value="TreeGrafter"/>
</dbReference>
<evidence type="ECO:0000313" key="8">
    <source>
        <dbReference type="EMBL" id="RUP46940.1"/>
    </source>
</evidence>
<dbReference type="InterPro" id="IPR008974">
    <property type="entry name" value="TRAF-like"/>
</dbReference>
<feature type="domain" description="RING-type" evidence="6">
    <location>
        <begin position="33"/>
        <end position="72"/>
    </location>
</feature>
<dbReference type="Proteomes" id="UP000268093">
    <property type="component" value="Unassembled WGS sequence"/>
</dbReference>
<keyword evidence="2" id="KW-0963">Cytoplasm</keyword>
<dbReference type="InterPro" id="IPR002083">
    <property type="entry name" value="MATH/TRAF_dom"/>
</dbReference>
<proteinExistence type="predicted"/>
<evidence type="ECO:0000256" key="1">
    <source>
        <dbReference type="ARBA" id="ARBA00004496"/>
    </source>
</evidence>
<dbReference type="CDD" id="cd16619">
    <property type="entry name" value="mRING-HC-C4C4_TRIM37_C-VIII"/>
    <property type="match status" value="1"/>
</dbReference>
<dbReference type="GO" id="GO:0061630">
    <property type="term" value="F:ubiquitin protein ligase activity"/>
    <property type="evidence" value="ECO:0007669"/>
    <property type="project" value="TreeGrafter"/>
</dbReference>
<dbReference type="PANTHER" id="PTHR36754:SF2">
    <property type="entry name" value="E3 UBIQUITIN-PROTEIN LIGASE TRIM37"/>
    <property type="match status" value="1"/>
</dbReference>
<dbReference type="GO" id="GO:0005164">
    <property type="term" value="F:tumor necrosis factor receptor binding"/>
    <property type="evidence" value="ECO:0007669"/>
    <property type="project" value="TreeGrafter"/>
</dbReference>
<dbReference type="GO" id="GO:0005778">
    <property type="term" value="C:peroxisomal membrane"/>
    <property type="evidence" value="ECO:0007669"/>
    <property type="project" value="TreeGrafter"/>
</dbReference>
<feature type="coiled-coil region" evidence="4">
    <location>
        <begin position="194"/>
        <end position="221"/>
    </location>
</feature>
<dbReference type="OrthoDB" id="192247at2759"/>
<dbReference type="EMBL" id="RBNI01005198">
    <property type="protein sequence ID" value="RUP46940.1"/>
    <property type="molecule type" value="Genomic_DNA"/>
</dbReference>
<evidence type="ECO:0000259" key="7">
    <source>
        <dbReference type="PROSITE" id="PS50144"/>
    </source>
</evidence>
<keyword evidence="3" id="KW-0479">Metal-binding</keyword>
<feature type="region of interest" description="Disordered" evidence="5">
    <location>
        <begin position="108"/>
        <end position="139"/>
    </location>
</feature>
<dbReference type="Gene3D" id="2.60.210.10">
    <property type="entry name" value="Apoptosis, Tumor Necrosis Factor Receptor Associated Protein 2, Chain A"/>
    <property type="match status" value="1"/>
</dbReference>
<dbReference type="Gene3D" id="3.30.40.10">
    <property type="entry name" value="Zinc/RING finger domain, C3HC4 (zinc finger)"/>
    <property type="match status" value="1"/>
</dbReference>
<accession>A0A433D7U3</accession>
<dbReference type="PROSITE" id="PS50089">
    <property type="entry name" value="ZF_RING_2"/>
    <property type="match status" value="1"/>
</dbReference>
<dbReference type="InterPro" id="IPR013083">
    <property type="entry name" value="Znf_RING/FYVE/PHD"/>
</dbReference>
<dbReference type="SUPFAM" id="SSF57850">
    <property type="entry name" value="RING/U-box"/>
    <property type="match status" value="1"/>
</dbReference>
<keyword evidence="9" id="KW-1185">Reference proteome</keyword>
<keyword evidence="3" id="KW-0862">Zinc</keyword>
<dbReference type="GO" id="GO:0006513">
    <property type="term" value="P:protein monoubiquitination"/>
    <property type="evidence" value="ECO:0007669"/>
    <property type="project" value="TreeGrafter"/>
</dbReference>
<evidence type="ECO:0008006" key="10">
    <source>
        <dbReference type="Google" id="ProtNLM"/>
    </source>
</evidence>
<dbReference type="Pfam" id="PF22486">
    <property type="entry name" value="MATH_2"/>
    <property type="match status" value="1"/>
</dbReference>
<dbReference type="GO" id="GO:0008270">
    <property type="term" value="F:zinc ion binding"/>
    <property type="evidence" value="ECO:0007669"/>
    <property type="project" value="UniProtKB-KW"/>
</dbReference>
<dbReference type="Pfam" id="PF13639">
    <property type="entry name" value="zf-RING_2"/>
    <property type="match status" value="1"/>
</dbReference>
<organism evidence="8 9">
    <name type="scientific">Jimgerdemannia flammicorona</name>
    <dbReference type="NCBI Taxonomy" id="994334"/>
    <lineage>
        <taxon>Eukaryota</taxon>
        <taxon>Fungi</taxon>
        <taxon>Fungi incertae sedis</taxon>
        <taxon>Mucoromycota</taxon>
        <taxon>Mucoromycotina</taxon>
        <taxon>Endogonomycetes</taxon>
        <taxon>Endogonales</taxon>
        <taxon>Endogonaceae</taxon>
        <taxon>Jimgerdemannia</taxon>
    </lineage>
</organism>
<reference evidence="8 9" key="1">
    <citation type="journal article" date="2018" name="New Phytol.">
        <title>Phylogenomics of Endogonaceae and evolution of mycorrhizas within Mucoromycota.</title>
        <authorList>
            <person name="Chang Y."/>
            <person name="Desiro A."/>
            <person name="Na H."/>
            <person name="Sandor L."/>
            <person name="Lipzen A."/>
            <person name="Clum A."/>
            <person name="Barry K."/>
            <person name="Grigoriev I.V."/>
            <person name="Martin F.M."/>
            <person name="Stajich J.E."/>
            <person name="Smith M.E."/>
            <person name="Bonito G."/>
            <person name="Spatafora J.W."/>
        </authorList>
    </citation>
    <scope>NUCLEOTIDE SEQUENCE [LARGE SCALE GENOMIC DNA]</scope>
    <source>
        <strain evidence="8 9">GMNB39</strain>
    </source>
</reference>
<evidence type="ECO:0000259" key="6">
    <source>
        <dbReference type="PROSITE" id="PS50089"/>
    </source>
</evidence>
<dbReference type="InterPro" id="IPR001841">
    <property type="entry name" value="Znf_RING"/>
</dbReference>
<evidence type="ECO:0000313" key="9">
    <source>
        <dbReference type="Proteomes" id="UP000268093"/>
    </source>
</evidence>
<evidence type="ECO:0000256" key="3">
    <source>
        <dbReference type="PROSITE-ProRule" id="PRU00175"/>
    </source>
</evidence>
<dbReference type="InterPro" id="IPR053003">
    <property type="entry name" value="TRIM_RBCC_E3_ubiq-ligases"/>
</dbReference>
<keyword evidence="4" id="KW-0175">Coiled coil</keyword>
<dbReference type="GO" id="GO:0051865">
    <property type="term" value="P:protein autoubiquitination"/>
    <property type="evidence" value="ECO:0007669"/>
    <property type="project" value="TreeGrafter"/>
</dbReference>
<dbReference type="PROSITE" id="PS50144">
    <property type="entry name" value="MATH"/>
    <property type="match status" value="1"/>
</dbReference>
<dbReference type="SMART" id="SM00061">
    <property type="entry name" value="MATH"/>
    <property type="match status" value="1"/>
</dbReference>
<comment type="subcellular location">
    <subcellularLocation>
        <location evidence="1">Cytoplasm</location>
    </subcellularLocation>
</comment>
<evidence type="ECO:0000256" key="2">
    <source>
        <dbReference type="ARBA" id="ARBA00022490"/>
    </source>
</evidence>
<feature type="domain" description="MATH" evidence="7">
    <location>
        <begin position="303"/>
        <end position="446"/>
    </location>
</feature>
<dbReference type="AlphaFoldDB" id="A0A433D7U3"/>